<sequence>MTQQDAAASTLESKEASVDAQDATAEKSPPKFQKGPRFWAIIVVLSLISLLTSLEATVTSTVMPSLVADLGGGENFIWVSNAYFLTMTSLMPMFGQLANVFGRRWPLIISGAVFMIGSGVCGGATNMAAMVGGRAIQGIGGAGIGVLCEIVICDLVPLRERGTYMGAVFGMVGIGAALGPLFGGLLVSYSTWRWAFYMTLPIGGVAIVLLAAFLQVKYDKSQTWATKFSSLDWLGNTLFIGGIVPVLMALGWAGGQYPWSSYQVLVPLIVGLATMGAFVVLEGNARLTPNPIMPLHLFGNSTSSIVFLLTFLHGIVTMWALYFLPVYFQGVLAVDGYNAGIHLLPTILALLPGAIIGGLLLSKFGRYKPILVSCFALIVVGFGLFTLLDENSSTGAWVGFQVLESFGAGLGMAAMLPALLAPLTDKDTALATATWGFMRSFGVMWGVAVAGTIYTNRAAQLAGSGAIGDAAVAAEFMAGGAYGAAEVHFLDPLSAQTRAQVISVQSTALQRSWQVAIAFGAVGLIAAAVMKQVPLRKENDTDFGMVEKKDKPTEEEARDTTGKEVPAAAS</sequence>
<dbReference type="InterPro" id="IPR020846">
    <property type="entry name" value="MFS_dom"/>
</dbReference>
<evidence type="ECO:0000313" key="11">
    <source>
        <dbReference type="Proteomes" id="UP000036947"/>
    </source>
</evidence>
<evidence type="ECO:0000256" key="6">
    <source>
        <dbReference type="ARBA" id="ARBA00023180"/>
    </source>
</evidence>
<dbReference type="PANTHER" id="PTHR23501">
    <property type="entry name" value="MAJOR FACILITATOR SUPERFAMILY"/>
    <property type="match status" value="1"/>
</dbReference>
<feature type="transmembrane region" description="Helical" evidence="8">
    <location>
        <begin position="305"/>
        <end position="328"/>
    </location>
</feature>
<feature type="transmembrane region" description="Helical" evidence="8">
    <location>
        <begin position="38"/>
        <end position="56"/>
    </location>
</feature>
<comment type="caution">
    <text evidence="10">The sequence shown here is derived from an EMBL/GenBank/DDBJ whole genome shotgun (WGS) entry which is preliminary data.</text>
</comment>
<keyword evidence="2" id="KW-0813">Transport</keyword>
<dbReference type="InterPro" id="IPR011701">
    <property type="entry name" value="MFS"/>
</dbReference>
<feature type="transmembrane region" description="Helical" evidence="8">
    <location>
        <begin position="370"/>
        <end position="388"/>
    </location>
</feature>
<gene>
    <name evidence="10" type="ORF">TOPH_07041</name>
</gene>
<evidence type="ECO:0000259" key="9">
    <source>
        <dbReference type="PROSITE" id="PS50850"/>
    </source>
</evidence>
<dbReference type="PANTHER" id="PTHR23501:SF187">
    <property type="entry name" value="MAJOR FACILITATOR SUPERFAMILY (MFS) PROFILE DOMAIN-CONTAINING PROTEIN"/>
    <property type="match status" value="1"/>
</dbReference>
<evidence type="ECO:0000256" key="1">
    <source>
        <dbReference type="ARBA" id="ARBA00004141"/>
    </source>
</evidence>
<keyword evidence="6" id="KW-0325">Glycoprotein</keyword>
<evidence type="ECO:0000256" key="2">
    <source>
        <dbReference type="ARBA" id="ARBA00022448"/>
    </source>
</evidence>
<feature type="transmembrane region" description="Helical" evidence="8">
    <location>
        <begin position="513"/>
        <end position="530"/>
    </location>
</feature>
<feature type="transmembrane region" description="Helical" evidence="8">
    <location>
        <begin position="233"/>
        <end position="252"/>
    </location>
</feature>
<accession>A0A0L0N2F6</accession>
<comment type="subcellular location">
    <subcellularLocation>
        <location evidence="1">Membrane</location>
        <topology evidence="1">Multi-pass membrane protein</topology>
    </subcellularLocation>
</comment>
<feature type="transmembrane region" description="Helical" evidence="8">
    <location>
        <begin position="107"/>
        <end position="129"/>
    </location>
</feature>
<evidence type="ECO:0000313" key="10">
    <source>
        <dbReference type="EMBL" id="KND88262.1"/>
    </source>
</evidence>
<feature type="transmembrane region" description="Helical" evidence="8">
    <location>
        <begin position="194"/>
        <end position="213"/>
    </location>
</feature>
<keyword evidence="4 8" id="KW-1133">Transmembrane helix</keyword>
<feature type="transmembrane region" description="Helical" evidence="8">
    <location>
        <begin position="433"/>
        <end position="454"/>
    </location>
</feature>
<feature type="transmembrane region" description="Helical" evidence="8">
    <location>
        <begin position="135"/>
        <end position="156"/>
    </location>
</feature>
<dbReference type="PROSITE" id="PS50850">
    <property type="entry name" value="MFS"/>
    <property type="match status" value="1"/>
</dbReference>
<keyword evidence="3 8" id="KW-0812">Transmembrane</keyword>
<name>A0A0L0N2F6_TOLOC</name>
<evidence type="ECO:0000256" key="4">
    <source>
        <dbReference type="ARBA" id="ARBA00022989"/>
    </source>
</evidence>
<feature type="transmembrane region" description="Helical" evidence="8">
    <location>
        <begin position="76"/>
        <end position="95"/>
    </location>
</feature>
<organism evidence="10 11">
    <name type="scientific">Tolypocladium ophioglossoides (strain CBS 100239)</name>
    <name type="common">Snaketongue truffleclub</name>
    <name type="synonym">Elaphocordyceps ophioglossoides</name>
    <dbReference type="NCBI Taxonomy" id="1163406"/>
    <lineage>
        <taxon>Eukaryota</taxon>
        <taxon>Fungi</taxon>
        <taxon>Dikarya</taxon>
        <taxon>Ascomycota</taxon>
        <taxon>Pezizomycotina</taxon>
        <taxon>Sordariomycetes</taxon>
        <taxon>Hypocreomycetidae</taxon>
        <taxon>Hypocreales</taxon>
        <taxon>Ophiocordycipitaceae</taxon>
        <taxon>Tolypocladium</taxon>
    </lineage>
</organism>
<proteinExistence type="predicted"/>
<evidence type="ECO:0000256" key="7">
    <source>
        <dbReference type="SAM" id="MobiDB-lite"/>
    </source>
</evidence>
<feature type="compositionally biased region" description="Polar residues" evidence="7">
    <location>
        <begin position="1"/>
        <end position="11"/>
    </location>
</feature>
<evidence type="ECO:0000256" key="3">
    <source>
        <dbReference type="ARBA" id="ARBA00022692"/>
    </source>
</evidence>
<dbReference type="GO" id="GO:0022857">
    <property type="term" value="F:transmembrane transporter activity"/>
    <property type="evidence" value="ECO:0007669"/>
    <property type="project" value="InterPro"/>
</dbReference>
<feature type="transmembrane region" description="Helical" evidence="8">
    <location>
        <begin position="340"/>
        <end position="361"/>
    </location>
</feature>
<dbReference type="OrthoDB" id="10021397at2759"/>
<feature type="transmembrane region" description="Helical" evidence="8">
    <location>
        <begin position="264"/>
        <end position="284"/>
    </location>
</feature>
<feature type="domain" description="Major facilitator superfamily (MFS) profile" evidence="9">
    <location>
        <begin position="41"/>
        <end position="498"/>
    </location>
</feature>
<dbReference type="Gene3D" id="1.20.1250.20">
    <property type="entry name" value="MFS general substrate transporter like domains"/>
    <property type="match status" value="1"/>
</dbReference>
<dbReference type="Proteomes" id="UP000036947">
    <property type="component" value="Unassembled WGS sequence"/>
</dbReference>
<dbReference type="EMBL" id="LFRF01000027">
    <property type="protein sequence ID" value="KND88262.1"/>
    <property type="molecule type" value="Genomic_DNA"/>
</dbReference>
<dbReference type="InterPro" id="IPR036259">
    <property type="entry name" value="MFS_trans_sf"/>
</dbReference>
<feature type="transmembrane region" description="Helical" evidence="8">
    <location>
        <begin position="168"/>
        <end position="188"/>
    </location>
</feature>
<dbReference type="Gene3D" id="1.20.1720.10">
    <property type="entry name" value="Multidrug resistance protein D"/>
    <property type="match status" value="1"/>
</dbReference>
<feature type="region of interest" description="Disordered" evidence="7">
    <location>
        <begin position="1"/>
        <end position="31"/>
    </location>
</feature>
<protein>
    <submittedName>
        <fullName evidence="10">Putative MFS-type transporter YusP</fullName>
    </submittedName>
</protein>
<reference evidence="10 11" key="1">
    <citation type="journal article" date="2015" name="BMC Genomics">
        <title>The genome of the truffle-parasite Tolypocladium ophioglossoides and the evolution of antifungal peptaibiotics.</title>
        <authorList>
            <person name="Quandt C.A."/>
            <person name="Bushley K.E."/>
            <person name="Spatafora J.W."/>
        </authorList>
    </citation>
    <scope>NUCLEOTIDE SEQUENCE [LARGE SCALE GENOMIC DNA]</scope>
    <source>
        <strain evidence="10 11">CBS 100239</strain>
    </source>
</reference>
<feature type="compositionally biased region" description="Basic and acidic residues" evidence="7">
    <location>
        <begin position="540"/>
        <end position="562"/>
    </location>
</feature>
<dbReference type="SUPFAM" id="SSF103473">
    <property type="entry name" value="MFS general substrate transporter"/>
    <property type="match status" value="1"/>
</dbReference>
<keyword evidence="11" id="KW-1185">Reference proteome</keyword>
<evidence type="ECO:0000256" key="5">
    <source>
        <dbReference type="ARBA" id="ARBA00023136"/>
    </source>
</evidence>
<dbReference type="GO" id="GO:0005886">
    <property type="term" value="C:plasma membrane"/>
    <property type="evidence" value="ECO:0007669"/>
    <property type="project" value="TreeGrafter"/>
</dbReference>
<dbReference type="Pfam" id="PF07690">
    <property type="entry name" value="MFS_1"/>
    <property type="match status" value="1"/>
</dbReference>
<feature type="region of interest" description="Disordered" evidence="7">
    <location>
        <begin position="540"/>
        <end position="570"/>
    </location>
</feature>
<dbReference type="AlphaFoldDB" id="A0A0L0N2F6"/>
<keyword evidence="5 8" id="KW-0472">Membrane</keyword>
<evidence type="ECO:0000256" key="8">
    <source>
        <dbReference type="SAM" id="Phobius"/>
    </source>
</evidence>
<dbReference type="PRINTS" id="PR01036">
    <property type="entry name" value="TCRTETB"/>
</dbReference>
<feature type="transmembrane region" description="Helical" evidence="8">
    <location>
        <begin position="400"/>
        <end position="421"/>
    </location>
</feature>